<feature type="compositionally biased region" description="Low complexity" evidence="8">
    <location>
        <begin position="236"/>
        <end position="253"/>
    </location>
</feature>
<feature type="region of interest" description="Disordered" evidence="8">
    <location>
        <begin position="497"/>
        <end position="516"/>
    </location>
</feature>
<dbReference type="GO" id="GO:0000160">
    <property type="term" value="P:phosphorelay signal transduction system"/>
    <property type="evidence" value="ECO:0007669"/>
    <property type="project" value="UniProtKB-KW"/>
</dbReference>
<evidence type="ECO:0000256" key="4">
    <source>
        <dbReference type="ARBA" id="ARBA00023108"/>
    </source>
</evidence>
<evidence type="ECO:0000256" key="8">
    <source>
        <dbReference type="SAM" id="MobiDB-lite"/>
    </source>
</evidence>
<dbReference type="InterPro" id="IPR011006">
    <property type="entry name" value="CheY-like_superfamily"/>
</dbReference>
<evidence type="ECO:0000256" key="1">
    <source>
        <dbReference type="ARBA" id="ARBA00004123"/>
    </source>
</evidence>
<dbReference type="GO" id="GO:0005634">
    <property type="term" value="C:nucleus"/>
    <property type="evidence" value="ECO:0007669"/>
    <property type="project" value="UniProtKB-SubCell"/>
</dbReference>
<dbReference type="PROSITE" id="PS51017">
    <property type="entry name" value="CCT"/>
    <property type="match status" value="1"/>
</dbReference>
<dbReference type="InterPro" id="IPR010402">
    <property type="entry name" value="CCT_domain"/>
</dbReference>
<feature type="compositionally biased region" description="Polar residues" evidence="8">
    <location>
        <begin position="20"/>
        <end position="30"/>
    </location>
</feature>
<feature type="region of interest" description="Disordered" evidence="8">
    <location>
        <begin position="192"/>
        <end position="325"/>
    </location>
</feature>
<feature type="region of interest" description="Disordered" evidence="8">
    <location>
        <begin position="355"/>
        <end position="416"/>
    </location>
</feature>
<keyword evidence="3" id="KW-0902">Two-component regulatory system</keyword>
<dbReference type="AlphaFoldDB" id="A0A1D1ZRD4"/>
<name>A0A1D1ZRD4_AUXPR</name>
<comment type="caution">
    <text evidence="6">Lacks conserved residue(s) required for the propagation of feature annotation.</text>
</comment>
<accession>A0A1D1ZRD4</accession>
<dbReference type="PANTHER" id="PTHR43874:SF1">
    <property type="entry name" value="TWO-COMPONENT RESPONSE REGULATOR-LIKE APRR1"/>
    <property type="match status" value="1"/>
</dbReference>
<feature type="compositionally biased region" description="Low complexity" evidence="8">
    <location>
        <begin position="697"/>
        <end position="717"/>
    </location>
</feature>
<evidence type="ECO:0000256" key="5">
    <source>
        <dbReference type="ARBA" id="ARBA00023242"/>
    </source>
</evidence>
<evidence type="ECO:0000259" key="9">
    <source>
        <dbReference type="PROSITE" id="PS50110"/>
    </source>
</evidence>
<feature type="region of interest" description="Disordered" evidence="8">
    <location>
        <begin position="1"/>
        <end position="38"/>
    </location>
</feature>
<gene>
    <name evidence="11" type="ORF">g.12650</name>
</gene>
<dbReference type="PROSITE" id="PS50110">
    <property type="entry name" value="RESPONSE_REGULATORY"/>
    <property type="match status" value="1"/>
</dbReference>
<evidence type="ECO:0000256" key="3">
    <source>
        <dbReference type="ARBA" id="ARBA00023012"/>
    </source>
</evidence>
<evidence type="ECO:0000256" key="6">
    <source>
        <dbReference type="PROSITE-ProRule" id="PRU00169"/>
    </source>
</evidence>
<organism evidence="11">
    <name type="scientific">Auxenochlorella protothecoides</name>
    <name type="common">Green microalga</name>
    <name type="synonym">Chlorella protothecoides</name>
    <dbReference type="NCBI Taxonomy" id="3075"/>
    <lineage>
        <taxon>Eukaryota</taxon>
        <taxon>Viridiplantae</taxon>
        <taxon>Chlorophyta</taxon>
        <taxon>core chlorophytes</taxon>
        <taxon>Trebouxiophyceae</taxon>
        <taxon>Chlorellales</taxon>
        <taxon>Chlorellaceae</taxon>
        <taxon>Auxenochlorella</taxon>
    </lineage>
</organism>
<evidence type="ECO:0000256" key="2">
    <source>
        <dbReference type="ARBA" id="ARBA00010330"/>
    </source>
</evidence>
<dbReference type="SUPFAM" id="SSF52172">
    <property type="entry name" value="CheY-like"/>
    <property type="match status" value="1"/>
</dbReference>
<feature type="region of interest" description="Disordered" evidence="8">
    <location>
        <begin position="599"/>
        <end position="627"/>
    </location>
</feature>
<feature type="region of interest" description="Disordered" evidence="8">
    <location>
        <begin position="561"/>
        <end position="583"/>
    </location>
</feature>
<reference evidence="11" key="1">
    <citation type="submission" date="2015-08" db="EMBL/GenBank/DDBJ databases">
        <authorList>
            <person name="Babu N.S."/>
            <person name="Beckwith C.J."/>
            <person name="Beseler K.G."/>
            <person name="Brison A."/>
            <person name="Carone J.V."/>
            <person name="Caskin T.P."/>
            <person name="Diamond M."/>
            <person name="Durham M.E."/>
            <person name="Foxe J.M."/>
            <person name="Go M."/>
            <person name="Henderson B.A."/>
            <person name="Jones I.B."/>
            <person name="McGettigan J.A."/>
            <person name="Micheletti S.J."/>
            <person name="Nasrallah M.E."/>
            <person name="Ortiz D."/>
            <person name="Piller C.R."/>
            <person name="Privatt S.R."/>
            <person name="Schneider S.L."/>
            <person name="Sharp S."/>
            <person name="Smith T.C."/>
            <person name="Stanton J.D."/>
            <person name="Ullery H.E."/>
            <person name="Wilson R.J."/>
            <person name="Serrano M.G."/>
            <person name="Buck G."/>
            <person name="Lee V."/>
            <person name="Wang Y."/>
            <person name="Carvalho R."/>
            <person name="Voegtly L."/>
            <person name="Shi R."/>
            <person name="Duckworth R."/>
            <person name="Johnson A."/>
            <person name="Loviza R."/>
            <person name="Walstead R."/>
            <person name="Shah Z."/>
            <person name="Kiflezghi M."/>
            <person name="Wade K."/>
            <person name="Ball S.L."/>
            <person name="Bradley K.W."/>
            <person name="Asai D.J."/>
            <person name="Bowman C.A."/>
            <person name="Russell D.A."/>
            <person name="Pope W.H."/>
            <person name="Jacobs-Sera D."/>
            <person name="Hendrix R.W."/>
            <person name="Hatfull G.F."/>
        </authorList>
    </citation>
    <scope>NUCLEOTIDE SEQUENCE</scope>
</reference>
<dbReference type="GO" id="GO:0048511">
    <property type="term" value="P:rhythmic process"/>
    <property type="evidence" value="ECO:0007669"/>
    <property type="project" value="UniProtKB-KW"/>
</dbReference>
<comment type="subcellular location">
    <subcellularLocation>
        <location evidence="1 7">Nucleus</location>
    </subcellularLocation>
</comment>
<feature type="region of interest" description="Disordered" evidence="8">
    <location>
        <begin position="678"/>
        <end position="723"/>
    </location>
</feature>
<feature type="domain" description="CCT" evidence="10">
    <location>
        <begin position="641"/>
        <end position="683"/>
    </location>
</feature>
<comment type="similarity">
    <text evidence="2">Belongs to the ARR-like family.</text>
</comment>
<dbReference type="InterPro" id="IPR045279">
    <property type="entry name" value="ARR-like"/>
</dbReference>
<dbReference type="GO" id="GO:0009736">
    <property type="term" value="P:cytokinin-activated signaling pathway"/>
    <property type="evidence" value="ECO:0007669"/>
    <property type="project" value="InterPro"/>
</dbReference>
<dbReference type="Gene3D" id="3.40.50.2300">
    <property type="match status" value="1"/>
</dbReference>
<proteinExistence type="inferred from homology"/>
<evidence type="ECO:0000256" key="7">
    <source>
        <dbReference type="PROSITE-ProRule" id="PRU00357"/>
    </source>
</evidence>
<dbReference type="PANTHER" id="PTHR43874">
    <property type="entry name" value="TWO-COMPONENT RESPONSE REGULATOR"/>
    <property type="match status" value="1"/>
</dbReference>
<protein>
    <recommendedName>
        <fullName evidence="12">CCT domain-containing protein</fullName>
    </recommendedName>
</protein>
<evidence type="ECO:0000313" key="11">
    <source>
        <dbReference type="EMBL" id="JAT69407.1"/>
    </source>
</evidence>
<feature type="compositionally biased region" description="Low complexity" evidence="8">
    <location>
        <begin position="394"/>
        <end position="407"/>
    </location>
</feature>
<evidence type="ECO:0008006" key="12">
    <source>
        <dbReference type="Google" id="ProtNLM"/>
    </source>
</evidence>
<feature type="domain" description="Response regulatory" evidence="9">
    <location>
        <begin position="57"/>
        <end position="183"/>
    </location>
</feature>
<dbReference type="EMBL" id="GDKF01009215">
    <property type="protein sequence ID" value="JAT69407.1"/>
    <property type="molecule type" value="Transcribed_RNA"/>
</dbReference>
<dbReference type="InterPro" id="IPR001789">
    <property type="entry name" value="Sig_transdc_resp-reg_receiver"/>
</dbReference>
<dbReference type="Pfam" id="PF06203">
    <property type="entry name" value="CCT"/>
    <property type="match status" value="1"/>
</dbReference>
<feature type="non-terminal residue" evidence="11">
    <location>
        <position position="1"/>
    </location>
</feature>
<evidence type="ECO:0000259" key="10">
    <source>
        <dbReference type="PROSITE" id="PS51017"/>
    </source>
</evidence>
<sequence length="723" mass="71877">DRPRLQDSHHKKVRARRQQACETSTQTVPPKSSRKNAPSLCMEGQLASRGKDVSDIEVLVIDRNSSRRQSTVDLVGSCGYQVITAESGNDALELLTVRARGGTEGQPGKGLPSIILKNHGQPHGNAPKFLNRLRAALLQAIPVIVLGSGDDAAILQCLSLGAVDFWVYPLRQNEVAGLWTRVWWRKTAPQGTLPLGNHVGAGPGGPAIDSSGDSSESEPARSKTSSPLAASLGTEAPARARAPGSSTSAAPGAARREDEGGAGPGPRTTPDAAPPGSCEGSEQGLCAPAGGGLKASSSAPGRLPHPDSSDGSVATESMAGSGGEGQLAEVAQTLTTLRDSGGSSLGTGEALGRAAGGLAAPQGKPWALEPRGGGGAGPQVAAPPSGAGSGGATAGPAAPAPASLAPGDHASFAAGAPGWTPGAHVGLGSRGAELARGSQLGSALVSQQPSYGSGMAYGPPPHAGMAYSWPGLGYPPPPPPPMYGWGPMPGAPGPGGMMPGPPCFPPDVAGGEGEAARGLAAQQQALYMQYGMAWQQAAAGLAWQARGGAWAARGAAPGAAASAPQLAHPGGPGSGSGATAGSSGASTVLLGGSGAYASGSSDATRLGPGPGLGVATFDRPDGTPSVLSMGSVLQRQRREARAAALRRYREKREGLSFRKTIRYAARKVLADSRPRVKGQFVRSSAAPTAAASHEGEATLTTASATGGGEAAAQSAAAHPARGQ</sequence>
<keyword evidence="5 7" id="KW-0539">Nucleus</keyword>
<keyword evidence="4" id="KW-0090">Biological rhythms</keyword>